<accession>A0A914GQA3</accession>
<feature type="region of interest" description="Disordered" evidence="1">
    <location>
        <begin position="74"/>
        <end position="168"/>
    </location>
</feature>
<evidence type="ECO:0000313" key="2">
    <source>
        <dbReference type="Proteomes" id="UP000887572"/>
    </source>
</evidence>
<name>A0A914GQA3_GLORO</name>
<sequence length="168" mass="18978">MSRLDSRPNALMNERHINSKLQETNQHFGAVISNWVCGSLKVHRKVMALGEIGRWDQSKSQILVARLIRTDTRGTKKGLGAGGEMFEKGKERGQKRGAMGKRGSRMGGRRRVERMNGRKKGAMGKRGSRMGGRRRVERMNGRKKGAMGKRGSRMGGRMEEIEERRRGE</sequence>
<feature type="compositionally biased region" description="Basic residues" evidence="1">
    <location>
        <begin position="95"/>
        <end position="152"/>
    </location>
</feature>
<protein>
    <submittedName>
        <fullName evidence="3">Uncharacterized protein</fullName>
    </submittedName>
</protein>
<feature type="compositionally biased region" description="Basic and acidic residues" evidence="1">
    <location>
        <begin position="85"/>
        <end position="94"/>
    </location>
</feature>
<keyword evidence="2" id="KW-1185">Reference proteome</keyword>
<organism evidence="2 3">
    <name type="scientific">Globodera rostochiensis</name>
    <name type="common">Golden nematode worm</name>
    <name type="synonym">Heterodera rostochiensis</name>
    <dbReference type="NCBI Taxonomy" id="31243"/>
    <lineage>
        <taxon>Eukaryota</taxon>
        <taxon>Metazoa</taxon>
        <taxon>Ecdysozoa</taxon>
        <taxon>Nematoda</taxon>
        <taxon>Chromadorea</taxon>
        <taxon>Rhabditida</taxon>
        <taxon>Tylenchina</taxon>
        <taxon>Tylenchomorpha</taxon>
        <taxon>Tylenchoidea</taxon>
        <taxon>Heteroderidae</taxon>
        <taxon>Heteroderinae</taxon>
        <taxon>Globodera</taxon>
    </lineage>
</organism>
<dbReference type="Proteomes" id="UP000887572">
    <property type="component" value="Unplaced"/>
</dbReference>
<dbReference type="WBParaSite" id="Gr19_v10_g10349.t1">
    <property type="protein sequence ID" value="Gr19_v10_g10349.t1"/>
    <property type="gene ID" value="Gr19_v10_g10349"/>
</dbReference>
<evidence type="ECO:0000313" key="3">
    <source>
        <dbReference type="WBParaSite" id="Gr19_v10_g10349.t1"/>
    </source>
</evidence>
<feature type="compositionally biased region" description="Basic and acidic residues" evidence="1">
    <location>
        <begin position="156"/>
        <end position="168"/>
    </location>
</feature>
<proteinExistence type="predicted"/>
<dbReference type="AlphaFoldDB" id="A0A914GQA3"/>
<evidence type="ECO:0000256" key="1">
    <source>
        <dbReference type="SAM" id="MobiDB-lite"/>
    </source>
</evidence>
<reference evidence="3" key="1">
    <citation type="submission" date="2022-11" db="UniProtKB">
        <authorList>
            <consortium name="WormBaseParasite"/>
        </authorList>
    </citation>
    <scope>IDENTIFICATION</scope>
</reference>